<protein>
    <submittedName>
        <fullName evidence="2">Uncharacterized protein</fullName>
    </submittedName>
</protein>
<gene>
    <name evidence="2" type="ORF">AWB77_04595</name>
</gene>
<dbReference type="Proteomes" id="UP000054903">
    <property type="component" value="Unassembled WGS sequence"/>
</dbReference>
<dbReference type="EMBL" id="FCNX02000012">
    <property type="protein sequence ID" value="SAK86344.1"/>
    <property type="molecule type" value="Genomic_DNA"/>
</dbReference>
<dbReference type="RefSeq" id="WP_167354168.1">
    <property type="nucleotide sequence ID" value="NZ_FCNX02000012.1"/>
</dbReference>
<evidence type="ECO:0000256" key="1">
    <source>
        <dbReference type="SAM" id="MobiDB-lite"/>
    </source>
</evidence>
<organism evidence="2 3">
    <name type="scientific">Caballeronia fortuita</name>
    <dbReference type="NCBI Taxonomy" id="1777138"/>
    <lineage>
        <taxon>Bacteria</taxon>
        <taxon>Pseudomonadati</taxon>
        <taxon>Pseudomonadota</taxon>
        <taxon>Betaproteobacteria</taxon>
        <taxon>Burkholderiales</taxon>
        <taxon>Burkholderiaceae</taxon>
        <taxon>Caballeronia</taxon>
    </lineage>
</organism>
<keyword evidence="3" id="KW-1185">Reference proteome</keyword>
<proteinExistence type="predicted"/>
<evidence type="ECO:0000313" key="2">
    <source>
        <dbReference type="EMBL" id="SAK86344.1"/>
    </source>
</evidence>
<accession>A0A158CVI5</accession>
<evidence type="ECO:0000313" key="3">
    <source>
        <dbReference type="Proteomes" id="UP000054903"/>
    </source>
</evidence>
<reference evidence="2" key="1">
    <citation type="submission" date="2016-01" db="EMBL/GenBank/DDBJ databases">
        <authorList>
            <person name="Peeters C."/>
        </authorList>
    </citation>
    <scope>NUCLEOTIDE SEQUENCE</scope>
    <source>
        <strain evidence="2">LMG 29320</strain>
    </source>
</reference>
<name>A0A158CVI5_9BURK</name>
<dbReference type="AlphaFoldDB" id="A0A158CVI5"/>
<comment type="caution">
    <text evidence="2">The sequence shown here is derived from an EMBL/GenBank/DDBJ whole genome shotgun (WGS) entry which is preliminary data.</text>
</comment>
<feature type="region of interest" description="Disordered" evidence="1">
    <location>
        <begin position="1"/>
        <end position="20"/>
    </location>
</feature>
<sequence length="58" mass="6185">MKTEPTPIAAASPVAQDVQDVQRDASYGESAFDASSRAASMSYEDLLPYLLLPMAGSY</sequence>